<dbReference type="InterPro" id="IPR035979">
    <property type="entry name" value="RBD_domain_sf"/>
</dbReference>
<evidence type="ECO:0000256" key="1">
    <source>
        <dbReference type="ARBA" id="ARBA00004123"/>
    </source>
</evidence>
<evidence type="ECO:0000259" key="7">
    <source>
        <dbReference type="PROSITE" id="PS50102"/>
    </source>
</evidence>
<dbReference type="PANTHER" id="PTHR48028:SF4">
    <property type="entry name" value="SC35-LIKE SPLICING FACTOR"/>
    <property type="match status" value="1"/>
</dbReference>
<comment type="subcellular location">
    <subcellularLocation>
        <location evidence="1">Nucleus</location>
    </subcellularLocation>
</comment>
<dbReference type="Pfam" id="PF00076">
    <property type="entry name" value="RRM_1"/>
    <property type="match status" value="1"/>
</dbReference>
<sequence length="279" mass="32910">MENRYGERSWRDIVAGTNRFNNDARNDVNGGQFQRSRENGKLENANYVTRDKWIEIERRTYSIFVDNLLSHISKRFLFGEFGIHGKVVDVFISRKIRRGKEGVFAFIRFDSKEDAMRAIEVLDGSYISGKHMVVKEARVRKNRVKAQDSTSWRWTRKIDQERTNVEYQKIVEGMMPVTSKEKTKIRREVEVMVAENQKELLNRSILAESFEPIRFGSVVKRLDELQLQYGKIECRDLGPRKCILSLDMIKLRDKAISDAIFQDIIDEVREYWGFKWSHS</sequence>
<evidence type="ECO:0000256" key="2">
    <source>
        <dbReference type="ARBA" id="ARBA00022664"/>
    </source>
</evidence>
<protein>
    <recommendedName>
        <fullName evidence="7">RRM domain-containing protein</fullName>
    </recommendedName>
</protein>
<accession>A0ABU6WM62</accession>
<name>A0ABU6WM62_9FABA</name>
<dbReference type="SMART" id="SM00360">
    <property type="entry name" value="RRM"/>
    <property type="match status" value="1"/>
</dbReference>
<dbReference type="InterPro" id="IPR012677">
    <property type="entry name" value="Nucleotide-bd_a/b_plait_sf"/>
</dbReference>
<dbReference type="PROSITE" id="PS50102">
    <property type="entry name" value="RRM"/>
    <property type="match status" value="1"/>
</dbReference>
<evidence type="ECO:0000256" key="5">
    <source>
        <dbReference type="ARBA" id="ARBA00023242"/>
    </source>
</evidence>
<proteinExistence type="predicted"/>
<dbReference type="InterPro" id="IPR000504">
    <property type="entry name" value="RRM_dom"/>
</dbReference>
<evidence type="ECO:0000256" key="3">
    <source>
        <dbReference type="ARBA" id="ARBA00022884"/>
    </source>
</evidence>
<dbReference type="EMBL" id="JASCZI010181928">
    <property type="protein sequence ID" value="MED6186444.1"/>
    <property type="molecule type" value="Genomic_DNA"/>
</dbReference>
<dbReference type="InterPro" id="IPR051106">
    <property type="entry name" value="RNA-bind/splicing_reg"/>
</dbReference>
<dbReference type="Gene3D" id="3.30.70.330">
    <property type="match status" value="1"/>
</dbReference>
<keyword evidence="4" id="KW-0508">mRNA splicing</keyword>
<keyword evidence="3 6" id="KW-0694">RNA-binding</keyword>
<dbReference type="SUPFAM" id="SSF54928">
    <property type="entry name" value="RNA-binding domain, RBD"/>
    <property type="match status" value="1"/>
</dbReference>
<comment type="caution">
    <text evidence="8">The sequence shown here is derived from an EMBL/GenBank/DDBJ whole genome shotgun (WGS) entry which is preliminary data.</text>
</comment>
<reference evidence="8 9" key="1">
    <citation type="journal article" date="2023" name="Plants (Basel)">
        <title>Bridging the Gap: Combining Genomics and Transcriptomics Approaches to Understand Stylosanthes scabra, an Orphan Legume from the Brazilian Caatinga.</title>
        <authorList>
            <person name="Ferreira-Neto J.R.C."/>
            <person name="da Silva M.D."/>
            <person name="Binneck E."/>
            <person name="de Melo N.F."/>
            <person name="da Silva R.H."/>
            <person name="de Melo A.L.T.M."/>
            <person name="Pandolfi V."/>
            <person name="Bustamante F.O."/>
            <person name="Brasileiro-Vidal A.C."/>
            <person name="Benko-Iseppon A.M."/>
        </authorList>
    </citation>
    <scope>NUCLEOTIDE SEQUENCE [LARGE SCALE GENOMIC DNA]</scope>
    <source>
        <tissue evidence="8">Leaves</tissue>
    </source>
</reference>
<keyword evidence="9" id="KW-1185">Reference proteome</keyword>
<evidence type="ECO:0000256" key="4">
    <source>
        <dbReference type="ARBA" id="ARBA00023187"/>
    </source>
</evidence>
<organism evidence="8 9">
    <name type="scientific">Stylosanthes scabra</name>
    <dbReference type="NCBI Taxonomy" id="79078"/>
    <lineage>
        <taxon>Eukaryota</taxon>
        <taxon>Viridiplantae</taxon>
        <taxon>Streptophyta</taxon>
        <taxon>Embryophyta</taxon>
        <taxon>Tracheophyta</taxon>
        <taxon>Spermatophyta</taxon>
        <taxon>Magnoliopsida</taxon>
        <taxon>eudicotyledons</taxon>
        <taxon>Gunneridae</taxon>
        <taxon>Pentapetalae</taxon>
        <taxon>rosids</taxon>
        <taxon>fabids</taxon>
        <taxon>Fabales</taxon>
        <taxon>Fabaceae</taxon>
        <taxon>Papilionoideae</taxon>
        <taxon>50 kb inversion clade</taxon>
        <taxon>dalbergioids sensu lato</taxon>
        <taxon>Dalbergieae</taxon>
        <taxon>Pterocarpus clade</taxon>
        <taxon>Stylosanthes</taxon>
    </lineage>
</organism>
<feature type="domain" description="RRM" evidence="7">
    <location>
        <begin position="61"/>
        <end position="139"/>
    </location>
</feature>
<keyword evidence="2" id="KW-0507">mRNA processing</keyword>
<gene>
    <name evidence="8" type="ORF">PIB30_066752</name>
</gene>
<evidence type="ECO:0000256" key="6">
    <source>
        <dbReference type="PROSITE-ProRule" id="PRU00176"/>
    </source>
</evidence>
<keyword evidence="5" id="KW-0539">Nucleus</keyword>
<dbReference type="Proteomes" id="UP001341840">
    <property type="component" value="Unassembled WGS sequence"/>
</dbReference>
<evidence type="ECO:0000313" key="9">
    <source>
        <dbReference type="Proteomes" id="UP001341840"/>
    </source>
</evidence>
<evidence type="ECO:0000313" key="8">
    <source>
        <dbReference type="EMBL" id="MED6186444.1"/>
    </source>
</evidence>
<dbReference type="CDD" id="cd00590">
    <property type="entry name" value="RRM_SF"/>
    <property type="match status" value="1"/>
</dbReference>
<dbReference type="PANTHER" id="PTHR48028">
    <property type="entry name" value="GLYCINE-RICH RNA-BINDING PROTEIN RZ1A"/>
    <property type="match status" value="1"/>
</dbReference>